<proteinExistence type="predicted"/>
<evidence type="ECO:0000313" key="1">
    <source>
        <dbReference type="EMBL" id="HGQ59740.1"/>
    </source>
</evidence>
<comment type="caution">
    <text evidence="1">The sequence shown here is derived from an EMBL/GenBank/DDBJ whole genome shotgun (WGS) entry which is preliminary data.</text>
</comment>
<name>A0A7J3KFV2_STAMA</name>
<gene>
    <name evidence="1" type="ORF">ENU09_03385</name>
</gene>
<dbReference type="EMBL" id="DTBE01000087">
    <property type="protein sequence ID" value="HGQ59740.1"/>
    <property type="molecule type" value="Genomic_DNA"/>
</dbReference>
<organism evidence="1">
    <name type="scientific">Staphylothermus marinus</name>
    <dbReference type="NCBI Taxonomy" id="2280"/>
    <lineage>
        <taxon>Archaea</taxon>
        <taxon>Thermoproteota</taxon>
        <taxon>Thermoprotei</taxon>
        <taxon>Desulfurococcales</taxon>
        <taxon>Desulfurococcaceae</taxon>
        <taxon>Staphylothermus</taxon>
    </lineage>
</organism>
<protein>
    <submittedName>
        <fullName evidence="1">Uncharacterized protein</fullName>
    </submittedName>
</protein>
<dbReference type="AlphaFoldDB" id="A0A7J3KFV2"/>
<sequence>MPVKLLRISTETVTSEISKNRNLEEIKDLLKEEELKLSYDDYIAPMIIWTIVNTKRIARELSVLRVVPHGGYIRGLFGGEKKKGKHEYAGLIVKQYDKKNEEVSIKLYNLTKSYNVQIDLMNEYGVDVYKIYYRGLVNPFSCRTYNVLLSKKGDEYLKKFLKAFVEYNRNKMLQKDLDYLNTLITELKASIDIFNENHYYVIYRCQRTFSACVPTDLTKAVSVSHIAYLECENQDQAYYYAGVLNYLAYKVIESRRSFIRDQLARPAIAIIVAGLSWKTVSDNIRKEISNLSNQLSSKLTWSRYPNQRRAFMQLAEMPEFRKIVETLDNCVDEERLRKALNLVSSLPNKNRSKTE</sequence>
<reference evidence="1" key="1">
    <citation type="journal article" date="2020" name="mSystems">
        <title>Genome- and Community-Level Interaction Insights into Carbon Utilization and Element Cycling Functions of Hydrothermarchaeota in Hydrothermal Sediment.</title>
        <authorList>
            <person name="Zhou Z."/>
            <person name="Liu Y."/>
            <person name="Xu W."/>
            <person name="Pan J."/>
            <person name="Luo Z.H."/>
            <person name="Li M."/>
        </authorList>
    </citation>
    <scope>NUCLEOTIDE SEQUENCE [LARGE SCALE GENOMIC DNA]</scope>
    <source>
        <strain evidence="1">SpSt-638</strain>
    </source>
</reference>
<accession>A0A7J3KFV2</accession>